<dbReference type="Gene3D" id="1.10.10.10">
    <property type="entry name" value="Winged helix-like DNA-binding domain superfamily/Winged helix DNA-binding domain"/>
    <property type="match status" value="1"/>
</dbReference>
<dbReference type="Pfam" id="PF24035">
    <property type="entry name" value="DUF7344"/>
    <property type="match status" value="1"/>
</dbReference>
<keyword evidence="5" id="KW-1185">Reference proteome</keyword>
<feature type="compositionally biased region" description="Basic and acidic residues" evidence="1">
    <location>
        <begin position="38"/>
        <end position="60"/>
    </location>
</feature>
<dbReference type="RefSeq" id="WP_058582855.1">
    <property type="nucleotide sequence ID" value="NZ_LOPU01000030.1"/>
</dbReference>
<dbReference type="AlphaFoldDB" id="A0A0W1R5N5"/>
<dbReference type="EMBL" id="LOPU01000030">
    <property type="protein sequence ID" value="KTG08571.1"/>
    <property type="molecule type" value="Genomic_DNA"/>
</dbReference>
<dbReference type="InterPro" id="IPR036388">
    <property type="entry name" value="WH-like_DNA-bd_sf"/>
</dbReference>
<organism evidence="4 5">
    <name type="scientific">Haloprofundus marisrubri</name>
    <dbReference type="NCBI Taxonomy" id="1514971"/>
    <lineage>
        <taxon>Archaea</taxon>
        <taxon>Methanobacteriati</taxon>
        <taxon>Methanobacteriota</taxon>
        <taxon>Stenosarchaea group</taxon>
        <taxon>Halobacteria</taxon>
        <taxon>Halobacteriales</taxon>
        <taxon>Haloferacaceae</taxon>
        <taxon>Haloprofundus</taxon>
    </lineage>
</organism>
<name>A0A0W1R5N5_9EURY</name>
<evidence type="ECO:0000256" key="2">
    <source>
        <dbReference type="SAM" id="Phobius"/>
    </source>
</evidence>
<comment type="caution">
    <text evidence="4">The sequence shown here is derived from an EMBL/GenBank/DDBJ whole genome shotgun (WGS) entry which is preliminary data.</text>
</comment>
<evidence type="ECO:0000259" key="3">
    <source>
        <dbReference type="Pfam" id="PF24035"/>
    </source>
</evidence>
<dbReference type="OrthoDB" id="331021at2157"/>
<sequence>MTRTETENSPADDLTEADIHDVLRNDRRRMTLERLAETGEETVRSLSEHIGARESGEDPPPRNVRQSVYISLHQTHLPKLDDLDIVDYDDSGKTVSLEGNADQVLAYMRFSGTNDAQTPSYALAIGVLGFLVALVWMLVPGVAEAVAAVVCALLFAVLTAYEVWAYMSSDD</sequence>
<dbReference type="InterPro" id="IPR055768">
    <property type="entry name" value="DUF7344"/>
</dbReference>
<evidence type="ECO:0000313" key="5">
    <source>
        <dbReference type="Proteomes" id="UP000054387"/>
    </source>
</evidence>
<feature type="domain" description="DUF7344" evidence="3">
    <location>
        <begin position="20"/>
        <end position="96"/>
    </location>
</feature>
<dbReference type="Proteomes" id="UP000054387">
    <property type="component" value="Unassembled WGS sequence"/>
</dbReference>
<keyword evidence="2" id="KW-0472">Membrane</keyword>
<proteinExistence type="predicted"/>
<keyword evidence="2" id="KW-1133">Transmembrane helix</keyword>
<keyword evidence="2" id="KW-0812">Transmembrane</keyword>
<accession>A0A0W1R5N5</accession>
<reference evidence="4 5" key="1">
    <citation type="submission" date="2015-12" db="EMBL/GenBank/DDBJ databases">
        <title>Haloprofundus marisrubri gen. nov., sp. nov., an extremely halophilic archaeon isolated from the Discovery deep brine-seawater interface in the Red Sea.</title>
        <authorList>
            <person name="Zhang G."/>
            <person name="Stingl U."/>
            <person name="Rashid M."/>
        </authorList>
    </citation>
    <scope>NUCLEOTIDE SEQUENCE [LARGE SCALE GENOMIC DNA]</scope>
    <source>
        <strain evidence="4 5">SB9</strain>
    </source>
</reference>
<dbReference type="STRING" id="1514971.AUR64_18010"/>
<feature type="region of interest" description="Disordered" evidence="1">
    <location>
        <begin position="38"/>
        <end position="63"/>
    </location>
</feature>
<evidence type="ECO:0000256" key="1">
    <source>
        <dbReference type="SAM" id="MobiDB-lite"/>
    </source>
</evidence>
<feature type="transmembrane region" description="Helical" evidence="2">
    <location>
        <begin position="118"/>
        <end position="139"/>
    </location>
</feature>
<protein>
    <recommendedName>
        <fullName evidence="3">DUF7344 domain-containing protein</fullName>
    </recommendedName>
</protein>
<feature type="transmembrane region" description="Helical" evidence="2">
    <location>
        <begin position="145"/>
        <end position="167"/>
    </location>
</feature>
<evidence type="ECO:0000313" key="4">
    <source>
        <dbReference type="EMBL" id="KTG08571.1"/>
    </source>
</evidence>
<gene>
    <name evidence="4" type="ORF">AUR64_18010</name>
</gene>